<dbReference type="EMBL" id="LAZR01032815">
    <property type="protein sequence ID" value="KKL49840.1"/>
    <property type="molecule type" value="Genomic_DNA"/>
</dbReference>
<name>A0A0F9EXX1_9ZZZZ</name>
<gene>
    <name evidence="1" type="ORF">LCGC14_2311510</name>
</gene>
<evidence type="ECO:0000313" key="1">
    <source>
        <dbReference type="EMBL" id="KKL49840.1"/>
    </source>
</evidence>
<accession>A0A0F9EXX1</accession>
<dbReference type="AlphaFoldDB" id="A0A0F9EXX1"/>
<proteinExistence type="predicted"/>
<reference evidence="1" key="1">
    <citation type="journal article" date="2015" name="Nature">
        <title>Complex archaea that bridge the gap between prokaryotes and eukaryotes.</title>
        <authorList>
            <person name="Spang A."/>
            <person name="Saw J.H."/>
            <person name="Jorgensen S.L."/>
            <person name="Zaremba-Niedzwiedzka K."/>
            <person name="Martijn J."/>
            <person name="Lind A.E."/>
            <person name="van Eijk R."/>
            <person name="Schleper C."/>
            <person name="Guy L."/>
            <person name="Ettema T.J."/>
        </authorList>
    </citation>
    <scope>NUCLEOTIDE SEQUENCE</scope>
</reference>
<protein>
    <submittedName>
        <fullName evidence="1">Uncharacterized protein</fullName>
    </submittedName>
</protein>
<organism evidence="1">
    <name type="scientific">marine sediment metagenome</name>
    <dbReference type="NCBI Taxonomy" id="412755"/>
    <lineage>
        <taxon>unclassified sequences</taxon>
        <taxon>metagenomes</taxon>
        <taxon>ecological metagenomes</taxon>
    </lineage>
</organism>
<sequence>IHYPGEECMDVDTDEDFSACERAWRKRHEKYVEEAT</sequence>
<feature type="non-terminal residue" evidence="1">
    <location>
        <position position="1"/>
    </location>
</feature>
<comment type="caution">
    <text evidence="1">The sequence shown here is derived from an EMBL/GenBank/DDBJ whole genome shotgun (WGS) entry which is preliminary data.</text>
</comment>